<evidence type="ECO:0000256" key="5">
    <source>
        <dbReference type="ARBA" id="ARBA00022475"/>
    </source>
</evidence>
<evidence type="ECO:0000256" key="3">
    <source>
        <dbReference type="ARBA" id="ARBA00014919"/>
    </source>
</evidence>
<evidence type="ECO:0000256" key="4">
    <source>
        <dbReference type="ARBA" id="ARBA00022448"/>
    </source>
</evidence>
<comment type="function">
    <text evidence="12">Necessary for flagellar biosynthesis. May be involved in translocation of the flagellum.</text>
</comment>
<evidence type="ECO:0000313" key="16">
    <source>
        <dbReference type="EMBL" id="OEH85837.1"/>
    </source>
</evidence>
<dbReference type="RefSeq" id="WP_069701920.1">
    <property type="nucleotide sequence ID" value="NZ_MJAT01000012.1"/>
</dbReference>
<comment type="caution">
    <text evidence="16">The sequence shown here is derived from an EMBL/GenBank/DDBJ whole genome shotgun (WGS) entry which is preliminary data.</text>
</comment>
<dbReference type="GO" id="GO:0005525">
    <property type="term" value="F:GTP binding"/>
    <property type="evidence" value="ECO:0007669"/>
    <property type="project" value="UniProtKB-UniRule"/>
</dbReference>
<dbReference type="SMART" id="SM00382">
    <property type="entry name" value="AAA"/>
    <property type="match status" value="1"/>
</dbReference>
<dbReference type="Gene3D" id="3.40.50.300">
    <property type="entry name" value="P-loop containing nucleotide triphosphate hydrolases"/>
    <property type="match status" value="1"/>
</dbReference>
<keyword evidence="16" id="KW-0966">Cell projection</keyword>
<evidence type="ECO:0000256" key="11">
    <source>
        <dbReference type="ARBA" id="ARBA00023225"/>
    </source>
</evidence>
<dbReference type="PANTHER" id="PTHR43134">
    <property type="entry name" value="SIGNAL RECOGNITION PARTICLE RECEPTOR SUBUNIT ALPHA"/>
    <property type="match status" value="1"/>
</dbReference>
<evidence type="ECO:0000256" key="1">
    <source>
        <dbReference type="ARBA" id="ARBA00004413"/>
    </source>
</evidence>
<dbReference type="InterPro" id="IPR000897">
    <property type="entry name" value="SRP54_GTPase_dom"/>
</dbReference>
<feature type="domain" description="AAA+ ATPase" evidence="14">
    <location>
        <begin position="221"/>
        <end position="350"/>
    </location>
</feature>
<keyword evidence="9" id="KW-0342">GTP-binding</keyword>
<protein>
    <recommendedName>
        <fullName evidence="3 13">Flagellar biosynthesis protein FlhF</fullName>
    </recommendedName>
</protein>
<dbReference type="PANTHER" id="PTHR43134:SF3">
    <property type="entry name" value="FLAGELLAR BIOSYNTHESIS PROTEIN FLHF"/>
    <property type="match status" value="1"/>
</dbReference>
<dbReference type="InterPro" id="IPR020006">
    <property type="entry name" value="FlhF"/>
</dbReference>
<dbReference type="SMART" id="SM00962">
    <property type="entry name" value="SRP54"/>
    <property type="match status" value="1"/>
</dbReference>
<keyword evidence="5" id="KW-1003">Cell membrane</keyword>
<dbReference type="SUPFAM" id="SSF52540">
    <property type="entry name" value="P-loop containing nucleoside triphosphate hydrolases"/>
    <property type="match status" value="1"/>
</dbReference>
<keyword evidence="4" id="KW-0813">Transport</keyword>
<evidence type="ECO:0000256" key="13">
    <source>
        <dbReference type="NCBIfam" id="TIGR03499"/>
    </source>
</evidence>
<dbReference type="GO" id="GO:0006614">
    <property type="term" value="P:SRP-dependent cotranslational protein targeting to membrane"/>
    <property type="evidence" value="ECO:0007669"/>
    <property type="project" value="UniProtKB-UniRule"/>
</dbReference>
<dbReference type="Proteomes" id="UP000095255">
    <property type="component" value="Unassembled WGS sequence"/>
</dbReference>
<name>A0A1E5L6P4_9FIRM</name>
<dbReference type="NCBIfam" id="TIGR03499">
    <property type="entry name" value="FlhF"/>
    <property type="match status" value="1"/>
</dbReference>
<evidence type="ECO:0000256" key="10">
    <source>
        <dbReference type="ARBA" id="ARBA00023136"/>
    </source>
</evidence>
<keyword evidence="17" id="KW-1185">Reference proteome</keyword>
<comment type="subcellular location">
    <subcellularLocation>
        <location evidence="1">Cell membrane</location>
        <topology evidence="1">Peripheral membrane protein</topology>
        <orientation evidence="1">Cytoplasmic side</orientation>
    </subcellularLocation>
</comment>
<keyword evidence="6" id="KW-0547">Nucleotide-binding</keyword>
<accession>A0A1E5L6P4</accession>
<keyword evidence="8" id="KW-0653">Protein transport</keyword>
<keyword evidence="11" id="KW-1006">Bacterial flagellum protein export</keyword>
<evidence type="ECO:0000256" key="6">
    <source>
        <dbReference type="ARBA" id="ARBA00022741"/>
    </source>
</evidence>
<dbReference type="GO" id="GO:0003924">
    <property type="term" value="F:GTPase activity"/>
    <property type="evidence" value="ECO:0007669"/>
    <property type="project" value="UniProtKB-UniRule"/>
</dbReference>
<keyword evidence="7" id="KW-1005">Bacterial flagellum biogenesis</keyword>
<dbReference type="OrthoDB" id="9778554at2"/>
<organism evidence="16 17">
    <name type="scientific">Desulfuribacillus stibiiarsenatis</name>
    <dbReference type="NCBI Taxonomy" id="1390249"/>
    <lineage>
        <taxon>Bacteria</taxon>
        <taxon>Bacillati</taxon>
        <taxon>Bacillota</taxon>
        <taxon>Desulfuribacillia</taxon>
        <taxon>Desulfuribacillales</taxon>
        <taxon>Desulfuribacillaceae</taxon>
        <taxon>Desulfuribacillus</taxon>
    </lineage>
</organism>
<dbReference type="GO" id="GO:0005886">
    <property type="term" value="C:plasma membrane"/>
    <property type="evidence" value="ECO:0007669"/>
    <property type="project" value="UniProtKB-SubCell"/>
</dbReference>
<dbReference type="CDD" id="cd17873">
    <property type="entry name" value="FlhF"/>
    <property type="match status" value="1"/>
</dbReference>
<feature type="domain" description="SRP54-type proteins GTP-binding" evidence="15">
    <location>
        <begin position="222"/>
        <end position="413"/>
    </location>
</feature>
<evidence type="ECO:0000256" key="8">
    <source>
        <dbReference type="ARBA" id="ARBA00022927"/>
    </source>
</evidence>
<dbReference type="InterPro" id="IPR003593">
    <property type="entry name" value="AAA+_ATPase"/>
</dbReference>
<dbReference type="Gene3D" id="1.20.120.1380">
    <property type="entry name" value="Flagellar FlhF biosynthesis protein, N domain"/>
    <property type="match status" value="1"/>
</dbReference>
<evidence type="ECO:0000256" key="2">
    <source>
        <dbReference type="ARBA" id="ARBA00008531"/>
    </source>
</evidence>
<comment type="similarity">
    <text evidence="2">Belongs to the GTP-binding SRP family.</text>
</comment>
<evidence type="ECO:0000313" key="17">
    <source>
        <dbReference type="Proteomes" id="UP000095255"/>
    </source>
</evidence>
<dbReference type="GO" id="GO:0015031">
    <property type="term" value="P:protein transport"/>
    <property type="evidence" value="ECO:0007669"/>
    <property type="project" value="UniProtKB-KW"/>
</dbReference>
<sequence length="417" mass="47175">MRVKKYIVDNMPEALVLIRKDLGHDAVILDQKKIKVGGFLGMFSKQKLEVIAAIEPKVKKNVISPEKPLVPPIFVTEYSKQQTLNGNVQSNQSQETESNPVAINFESLREPIVSKPQVQTPASTRVTEEKMMEEIQEIKGMFVRMMCKHSNDDFPENIKKLYNHLVERDIEEALASSIISNIMEKLGSPRHVAQTYLNEILQNEVAKLIEKNYKSQPPITKQQIYAFVGPTGVGKTTTIAKLAAYYLLEKKLTVGLITADTYRIAAVDQLRTYANILNIPIEIVITHDDMKKAIYNLKERDIILIDTAGRNYRKDMYLTELKSLLSVAQPDESYLVLSMTTKQKDMNDIANSFKTANINNIIFTKIDETSSYGAILNMLQNHNKTLSFLTNGQNVPEDIVFINPKNLAKLIVGELNE</sequence>
<dbReference type="Pfam" id="PF00448">
    <property type="entry name" value="SRP54"/>
    <property type="match status" value="1"/>
</dbReference>
<dbReference type="EMBL" id="MJAT01000012">
    <property type="protein sequence ID" value="OEH85837.1"/>
    <property type="molecule type" value="Genomic_DNA"/>
</dbReference>
<keyword evidence="16" id="KW-0282">Flagellum</keyword>
<dbReference type="InterPro" id="IPR027417">
    <property type="entry name" value="P-loop_NTPase"/>
</dbReference>
<dbReference type="STRING" id="1390249.BHU72_03390"/>
<dbReference type="GO" id="GO:0005047">
    <property type="term" value="F:signal recognition particle binding"/>
    <property type="evidence" value="ECO:0007669"/>
    <property type="project" value="TreeGrafter"/>
</dbReference>
<keyword evidence="16" id="KW-0969">Cilium</keyword>
<gene>
    <name evidence="16" type="ORF">BHU72_03390</name>
</gene>
<evidence type="ECO:0000259" key="15">
    <source>
        <dbReference type="SMART" id="SM00962"/>
    </source>
</evidence>
<dbReference type="GO" id="GO:0044781">
    <property type="term" value="P:bacterial-type flagellum organization"/>
    <property type="evidence" value="ECO:0007669"/>
    <property type="project" value="UniProtKB-UniRule"/>
</dbReference>
<evidence type="ECO:0000256" key="9">
    <source>
        <dbReference type="ARBA" id="ARBA00023134"/>
    </source>
</evidence>
<evidence type="ECO:0000256" key="12">
    <source>
        <dbReference type="ARBA" id="ARBA00025337"/>
    </source>
</evidence>
<reference evidence="16 17" key="1">
    <citation type="submission" date="2016-09" db="EMBL/GenBank/DDBJ databases">
        <title>Desulfuribacillus arsenicus sp. nov., an obligately anaerobic, dissimilatory arsenic- and antimonate-reducing bacterium isolated from anoxic sediments.</title>
        <authorList>
            <person name="Abin C.A."/>
            <person name="Hollibaugh J.T."/>
        </authorList>
    </citation>
    <scope>NUCLEOTIDE SEQUENCE [LARGE SCALE GENOMIC DNA]</scope>
    <source>
        <strain evidence="16 17">MLFW-2</strain>
    </source>
</reference>
<proteinExistence type="inferred from homology"/>
<evidence type="ECO:0000256" key="7">
    <source>
        <dbReference type="ARBA" id="ARBA00022795"/>
    </source>
</evidence>
<evidence type="ECO:0000259" key="14">
    <source>
        <dbReference type="SMART" id="SM00382"/>
    </source>
</evidence>
<dbReference type="FunFam" id="3.40.50.300:FF:000695">
    <property type="entry name" value="Flagellar biosynthesis regulator FlhF"/>
    <property type="match status" value="1"/>
</dbReference>
<dbReference type="InterPro" id="IPR047040">
    <property type="entry name" value="FlhF__GTPase_dom"/>
</dbReference>
<dbReference type="AlphaFoldDB" id="A0A1E5L6P4"/>
<keyword evidence="10" id="KW-0472">Membrane</keyword>